<evidence type="ECO:0000313" key="2">
    <source>
        <dbReference type="Proteomes" id="UP000092445"/>
    </source>
</evidence>
<dbReference type="EnsemblMetazoa" id="GPAI019431-RA">
    <property type="protein sequence ID" value="GPAI019431-PA"/>
    <property type="gene ID" value="GPAI019431"/>
</dbReference>
<dbReference type="Proteomes" id="UP000092445">
    <property type="component" value="Unassembled WGS sequence"/>
</dbReference>
<evidence type="ECO:0000313" key="1">
    <source>
        <dbReference type="EnsemblMetazoa" id="GPAI019431-PA"/>
    </source>
</evidence>
<keyword evidence="2" id="KW-1185">Reference proteome</keyword>
<reference evidence="2" key="1">
    <citation type="submission" date="2014-03" db="EMBL/GenBank/DDBJ databases">
        <authorList>
            <person name="Aksoy S."/>
            <person name="Warren W."/>
            <person name="Wilson R.K."/>
        </authorList>
    </citation>
    <scope>NUCLEOTIDE SEQUENCE [LARGE SCALE GENOMIC DNA]</scope>
    <source>
        <strain evidence="2">IAEA</strain>
    </source>
</reference>
<dbReference type="AlphaFoldDB" id="A0A1A9ZMP9"/>
<reference evidence="1" key="2">
    <citation type="submission" date="2020-05" db="UniProtKB">
        <authorList>
            <consortium name="EnsemblMetazoa"/>
        </authorList>
    </citation>
    <scope>IDENTIFICATION</scope>
    <source>
        <strain evidence="1">IAEA</strain>
    </source>
</reference>
<proteinExistence type="predicted"/>
<sequence>MWTQSVEQLLTGLGGVSRKVIDVLKKVRKRSDREVSYGLTNYNEASTTRAWSDVFEAHVEREVNRDMHLDGLKRFLFTMAEVAMIRFTMGEWNVEGVICKRAQLNTSQMYTRPDRQTIMTRSIWPPGLRCLAQGHPILVYMESLQTAVSLLIRLVVQVVVVDEKSNFYVTKLSIKSMRSKAK</sequence>
<protein>
    <submittedName>
        <fullName evidence="1">Uncharacterized protein</fullName>
    </submittedName>
</protein>
<dbReference type="VEuPathDB" id="VectorBase:GPAI019431"/>
<name>A0A1A9ZMP9_GLOPL</name>
<dbReference type="STRING" id="7398.A0A1A9ZMP9"/>
<organism evidence="1 2">
    <name type="scientific">Glossina pallidipes</name>
    <name type="common">Tsetse fly</name>
    <dbReference type="NCBI Taxonomy" id="7398"/>
    <lineage>
        <taxon>Eukaryota</taxon>
        <taxon>Metazoa</taxon>
        <taxon>Ecdysozoa</taxon>
        <taxon>Arthropoda</taxon>
        <taxon>Hexapoda</taxon>
        <taxon>Insecta</taxon>
        <taxon>Pterygota</taxon>
        <taxon>Neoptera</taxon>
        <taxon>Endopterygota</taxon>
        <taxon>Diptera</taxon>
        <taxon>Brachycera</taxon>
        <taxon>Muscomorpha</taxon>
        <taxon>Hippoboscoidea</taxon>
        <taxon>Glossinidae</taxon>
        <taxon>Glossina</taxon>
    </lineage>
</organism>
<accession>A0A1A9ZMP9</accession>